<evidence type="ECO:0000256" key="2">
    <source>
        <dbReference type="ARBA" id="ARBA00023186"/>
    </source>
</evidence>
<dbReference type="GO" id="GO:0005737">
    <property type="term" value="C:cytoplasm"/>
    <property type="evidence" value="ECO:0007669"/>
    <property type="project" value="UniProtKB-SubCell"/>
</dbReference>
<keyword evidence="2 3" id="KW-0143">Chaperone</keyword>
<dbReference type="EMBL" id="FRCB01000002">
    <property type="protein sequence ID" value="SHL74639.1"/>
    <property type="molecule type" value="Genomic_DNA"/>
</dbReference>
<dbReference type="InterPro" id="IPR002669">
    <property type="entry name" value="UreD"/>
</dbReference>
<comment type="function">
    <text evidence="3">Required for maturation of urease via the functional incorporation of the urease nickel metallocenter.</text>
</comment>
<dbReference type="PANTHER" id="PTHR33643">
    <property type="entry name" value="UREASE ACCESSORY PROTEIN D"/>
    <property type="match status" value="1"/>
</dbReference>
<organism evidence="5 6">
    <name type="scientific">Roseovarius litoreus</name>
    <dbReference type="NCBI Taxonomy" id="1155722"/>
    <lineage>
        <taxon>Bacteria</taxon>
        <taxon>Pseudomonadati</taxon>
        <taxon>Pseudomonadota</taxon>
        <taxon>Alphaproteobacteria</taxon>
        <taxon>Rhodobacterales</taxon>
        <taxon>Roseobacteraceae</taxon>
        <taxon>Roseovarius</taxon>
    </lineage>
</organism>
<evidence type="ECO:0000256" key="1">
    <source>
        <dbReference type="ARBA" id="ARBA00007177"/>
    </source>
</evidence>
<dbReference type="PANTHER" id="PTHR33643:SF1">
    <property type="entry name" value="UREASE ACCESSORY PROTEIN D"/>
    <property type="match status" value="1"/>
</dbReference>
<evidence type="ECO:0000256" key="4">
    <source>
        <dbReference type="SAM" id="MobiDB-lite"/>
    </source>
</evidence>
<comment type="similarity">
    <text evidence="1 3">Belongs to the UreD family.</text>
</comment>
<feature type="region of interest" description="Disordered" evidence="4">
    <location>
        <begin position="24"/>
        <end position="47"/>
    </location>
</feature>
<comment type="subcellular location">
    <subcellularLocation>
        <location evidence="3">Cytoplasm</location>
    </subcellularLocation>
</comment>
<keyword evidence="6" id="KW-1185">Reference proteome</keyword>
<evidence type="ECO:0000256" key="3">
    <source>
        <dbReference type="HAMAP-Rule" id="MF_01384"/>
    </source>
</evidence>
<dbReference type="AlphaFoldDB" id="A0A1M7D644"/>
<evidence type="ECO:0000313" key="5">
    <source>
        <dbReference type="EMBL" id="SHL74639.1"/>
    </source>
</evidence>
<protein>
    <recommendedName>
        <fullName evidence="3">Urease accessory protein UreD</fullName>
    </recommendedName>
</protein>
<keyword evidence="3" id="KW-0963">Cytoplasm</keyword>
<dbReference type="Pfam" id="PF01774">
    <property type="entry name" value="UreD"/>
    <property type="match status" value="1"/>
</dbReference>
<gene>
    <name evidence="3" type="primary">ureD</name>
    <name evidence="5" type="ORF">SAMN05443432_102434</name>
</gene>
<dbReference type="GO" id="GO:0016151">
    <property type="term" value="F:nickel cation binding"/>
    <property type="evidence" value="ECO:0007669"/>
    <property type="project" value="UniProtKB-UniRule"/>
</dbReference>
<dbReference type="HAMAP" id="MF_01384">
    <property type="entry name" value="UreD"/>
    <property type="match status" value="1"/>
</dbReference>
<name>A0A1M7D644_9RHOB</name>
<keyword evidence="3" id="KW-0996">Nickel insertion</keyword>
<comment type="subunit">
    <text evidence="3">UreD, UreF and UreG form a complex that acts as a GTP-hydrolysis-dependent molecular chaperone, activating the urease apoprotein by helping to assemble the nickel containing metallocenter of UreC. The UreE protein probably delivers the nickel.</text>
</comment>
<sequence length="330" mass="35691">MIAHHYSDYKTGIFDARRLITEHHPLKTIPNDQRASRPPPPHGEDDAQHLARSIAITLQPSNLRGSLQPRARGEIVLSSKHVGGRSAIDGLRQSGAFKAVFPRTRDQLECIVVNTAGGLAGGDRFQLTAHAGEGTRLSLTTQAAERAYRALPGETAHVRTRLSVAKNALLHWLPQELILFDGCAIDRRLSIDLDAEARLLMVEPVIFGRALMGEAVNQGSFRDRIEVTRDGSPLYLDGIWLSGDIAAQLSRPAVAAGAAAMASLLYVAPDAPARLAQVRAYLPATGGAGLLNETTLTVRLVCPDGFELRKHLLPILDALSDASLPISWRL</sequence>
<evidence type="ECO:0000313" key="6">
    <source>
        <dbReference type="Proteomes" id="UP000322545"/>
    </source>
</evidence>
<proteinExistence type="inferred from homology"/>
<reference evidence="5 6" key="1">
    <citation type="submission" date="2016-11" db="EMBL/GenBank/DDBJ databases">
        <authorList>
            <person name="Varghese N."/>
            <person name="Submissions S."/>
        </authorList>
    </citation>
    <scope>NUCLEOTIDE SEQUENCE [LARGE SCALE GENOMIC DNA]</scope>
    <source>
        <strain evidence="5 6">DSM 28249</strain>
    </source>
</reference>
<dbReference type="Proteomes" id="UP000322545">
    <property type="component" value="Unassembled WGS sequence"/>
</dbReference>
<accession>A0A1M7D644</accession>